<protein>
    <submittedName>
        <fullName evidence="2">Uncharacterized protein</fullName>
    </submittedName>
</protein>
<feature type="compositionally biased region" description="Low complexity" evidence="1">
    <location>
        <begin position="251"/>
        <end position="265"/>
    </location>
</feature>
<gene>
    <name evidence="2" type="ORF">LTR91_005209</name>
</gene>
<feature type="compositionally biased region" description="Polar residues" evidence="1">
    <location>
        <begin position="278"/>
        <end position="293"/>
    </location>
</feature>
<proteinExistence type="predicted"/>
<organism evidence="2 3">
    <name type="scientific">Friedmanniomyces endolithicus</name>
    <dbReference type="NCBI Taxonomy" id="329885"/>
    <lineage>
        <taxon>Eukaryota</taxon>
        <taxon>Fungi</taxon>
        <taxon>Dikarya</taxon>
        <taxon>Ascomycota</taxon>
        <taxon>Pezizomycotina</taxon>
        <taxon>Dothideomycetes</taxon>
        <taxon>Dothideomycetidae</taxon>
        <taxon>Mycosphaerellales</taxon>
        <taxon>Teratosphaeriaceae</taxon>
        <taxon>Friedmanniomyces</taxon>
    </lineage>
</organism>
<feature type="region of interest" description="Disordered" evidence="1">
    <location>
        <begin position="183"/>
        <end position="309"/>
    </location>
</feature>
<reference evidence="2" key="1">
    <citation type="submission" date="2023-06" db="EMBL/GenBank/DDBJ databases">
        <title>Black Yeasts Isolated from many extreme environments.</title>
        <authorList>
            <person name="Coleine C."/>
            <person name="Stajich J.E."/>
            <person name="Selbmann L."/>
        </authorList>
    </citation>
    <scope>NUCLEOTIDE SEQUENCE</scope>
    <source>
        <strain evidence="2">CCFEE 5200</strain>
    </source>
</reference>
<feature type="compositionally biased region" description="Low complexity" evidence="1">
    <location>
        <begin position="203"/>
        <end position="224"/>
    </location>
</feature>
<evidence type="ECO:0000313" key="2">
    <source>
        <dbReference type="EMBL" id="KAK1002113.1"/>
    </source>
</evidence>
<evidence type="ECO:0000256" key="1">
    <source>
        <dbReference type="SAM" id="MobiDB-lite"/>
    </source>
</evidence>
<evidence type="ECO:0000313" key="3">
    <source>
        <dbReference type="Proteomes" id="UP001175353"/>
    </source>
</evidence>
<dbReference type="EMBL" id="JAUJLE010000032">
    <property type="protein sequence ID" value="KAK1002113.1"/>
    <property type="molecule type" value="Genomic_DNA"/>
</dbReference>
<dbReference type="Proteomes" id="UP001175353">
    <property type="component" value="Unassembled WGS sequence"/>
</dbReference>
<keyword evidence="3" id="KW-1185">Reference proteome</keyword>
<comment type="caution">
    <text evidence="2">The sequence shown here is derived from an EMBL/GenBank/DDBJ whole genome shotgun (WGS) entry which is preliminary data.</text>
</comment>
<feature type="compositionally biased region" description="Low complexity" evidence="1">
    <location>
        <begin position="294"/>
        <end position="304"/>
    </location>
</feature>
<dbReference type="AlphaFoldDB" id="A0AAN6QXZ5"/>
<sequence>MSTSSTRGGASVARTATATLNTSQALSDFVHAILRDNGSELDVVEEVASMLGDMRPLMRANIESQVGNLQTGQQDRVTRIDLQRAIFGQITGRHEQGSLLENTRTRTYMAVCKVFNAQQWPVTEADELASARYGPHDPRWMPATWDRRAPMTPEAQIAMLQSLLEAVEFVIQEVAGVLAAKRRLRRPSARHQQDESSAITDGPTSTSISASTTTRARPTRPSSTVELSSTARPTFVSGPAPATGASSTRRPASTSGPATTATPASENGAGVSRAVADQDNTSTKSKSSAVDQPQSSQRSRAQAANAPWSAKETLAVAVAWWDGKLEQDAAKRSGHSTVARVAQHDQWIRTHGTELQVKPGDRSWDALDQRVRNLRKAGTTLAEIQAQAAEEQRRAGQR</sequence>
<accession>A0AAN6QXZ5</accession>
<name>A0AAN6QXZ5_9PEZI</name>